<accession>A0A922CSQ9</accession>
<feature type="region of interest" description="Disordered" evidence="1">
    <location>
        <begin position="221"/>
        <end position="240"/>
    </location>
</feature>
<dbReference type="Proteomes" id="UP000791440">
    <property type="component" value="Unassembled WGS sequence"/>
</dbReference>
<sequence>MILFIPFSFLWIMTSAQVYYYHPYNVSRATVPGIAAYRSALTLDWIAAEDSRQRELVAAFETEPAPPIRILTTDCIMYARPASGKIARLMLELLKNLEGDEGTIVTELIQALVRSKLLVETSMLESEPDLEALVKTPDVMMGEPHTTFPRILAMTWLAVTDPSTTKKYGWCPVTKINKYLASTKSMNVAKHMRALEPIVARARYIMEEFIQHVTPLNMYEKEAGKRRESKSRNYKMEGQKENQVTWPSVCVDTELEPDLSEDRWVFRNSKRQETNEACSAVRPTARDIVRRVYAIMPYFDKDHSNAAFLHKLRGTVYSMSEGADLLDREGAFYAAVLSPVVFLQQYRDTWCLLERFHRALRLYQISHPTEKRSALKLLQNLRAVNQKIRSFVFDLPGPALFTRPPSPTEPDDDELYDKKDIKYLKELIKNLG</sequence>
<evidence type="ECO:0000256" key="2">
    <source>
        <dbReference type="SAM" id="SignalP"/>
    </source>
</evidence>
<dbReference type="EMBL" id="JH668521">
    <property type="protein sequence ID" value="KAG6456741.1"/>
    <property type="molecule type" value="Genomic_DNA"/>
</dbReference>
<evidence type="ECO:0000313" key="4">
    <source>
        <dbReference type="Proteomes" id="UP000791440"/>
    </source>
</evidence>
<feature type="chain" id="PRO_5037387456" evidence="2">
    <location>
        <begin position="17"/>
        <end position="432"/>
    </location>
</feature>
<gene>
    <name evidence="3" type="ORF">O3G_MSEX009913</name>
</gene>
<evidence type="ECO:0000313" key="3">
    <source>
        <dbReference type="EMBL" id="KAG6456741.1"/>
    </source>
</evidence>
<dbReference type="AlphaFoldDB" id="A0A922CSQ9"/>
<proteinExistence type="predicted"/>
<reference evidence="3" key="1">
    <citation type="journal article" date="2016" name="Insect Biochem. Mol. Biol.">
        <title>Multifaceted biological insights from a draft genome sequence of the tobacco hornworm moth, Manduca sexta.</title>
        <authorList>
            <person name="Kanost M.R."/>
            <person name="Arrese E.L."/>
            <person name="Cao X."/>
            <person name="Chen Y.R."/>
            <person name="Chellapilla S."/>
            <person name="Goldsmith M.R."/>
            <person name="Grosse-Wilde E."/>
            <person name="Heckel D.G."/>
            <person name="Herndon N."/>
            <person name="Jiang H."/>
            <person name="Papanicolaou A."/>
            <person name="Qu J."/>
            <person name="Soulages J.L."/>
            <person name="Vogel H."/>
            <person name="Walters J."/>
            <person name="Waterhouse R.M."/>
            <person name="Ahn S.J."/>
            <person name="Almeida F.C."/>
            <person name="An C."/>
            <person name="Aqrawi P."/>
            <person name="Bretschneider A."/>
            <person name="Bryant W.B."/>
            <person name="Bucks S."/>
            <person name="Chao H."/>
            <person name="Chevignon G."/>
            <person name="Christen J.M."/>
            <person name="Clarke D.F."/>
            <person name="Dittmer N.T."/>
            <person name="Ferguson L.C.F."/>
            <person name="Garavelou S."/>
            <person name="Gordon K.H.J."/>
            <person name="Gunaratna R.T."/>
            <person name="Han Y."/>
            <person name="Hauser F."/>
            <person name="He Y."/>
            <person name="Heidel-Fischer H."/>
            <person name="Hirsh A."/>
            <person name="Hu Y."/>
            <person name="Jiang H."/>
            <person name="Kalra D."/>
            <person name="Klinner C."/>
            <person name="Konig C."/>
            <person name="Kovar C."/>
            <person name="Kroll A.R."/>
            <person name="Kuwar S.S."/>
            <person name="Lee S.L."/>
            <person name="Lehman R."/>
            <person name="Li K."/>
            <person name="Li Z."/>
            <person name="Liang H."/>
            <person name="Lovelace S."/>
            <person name="Lu Z."/>
            <person name="Mansfield J.H."/>
            <person name="McCulloch K.J."/>
            <person name="Mathew T."/>
            <person name="Morton B."/>
            <person name="Muzny D.M."/>
            <person name="Neunemann D."/>
            <person name="Ongeri F."/>
            <person name="Pauchet Y."/>
            <person name="Pu L.L."/>
            <person name="Pyrousis I."/>
            <person name="Rao X.J."/>
            <person name="Redding A."/>
            <person name="Roesel C."/>
            <person name="Sanchez-Gracia A."/>
            <person name="Schaack S."/>
            <person name="Shukla A."/>
            <person name="Tetreau G."/>
            <person name="Wang Y."/>
            <person name="Xiong G.H."/>
            <person name="Traut W."/>
            <person name="Walsh T.K."/>
            <person name="Worley K.C."/>
            <person name="Wu D."/>
            <person name="Wu W."/>
            <person name="Wu Y.Q."/>
            <person name="Zhang X."/>
            <person name="Zou Z."/>
            <person name="Zucker H."/>
            <person name="Briscoe A.D."/>
            <person name="Burmester T."/>
            <person name="Clem R.J."/>
            <person name="Feyereisen R."/>
            <person name="Grimmelikhuijzen C.J.P."/>
            <person name="Hamodrakas S.J."/>
            <person name="Hansson B.S."/>
            <person name="Huguet E."/>
            <person name="Jermiin L.S."/>
            <person name="Lan Q."/>
            <person name="Lehman H.K."/>
            <person name="Lorenzen M."/>
            <person name="Merzendorfer H."/>
            <person name="Michalopoulos I."/>
            <person name="Morton D.B."/>
            <person name="Muthukrishnan S."/>
            <person name="Oakeshott J.G."/>
            <person name="Palmer W."/>
            <person name="Park Y."/>
            <person name="Passarelli A.L."/>
            <person name="Rozas J."/>
            <person name="Schwartz L.M."/>
            <person name="Smith W."/>
            <person name="Southgate A."/>
            <person name="Vilcinskas A."/>
            <person name="Vogt R."/>
            <person name="Wang P."/>
            <person name="Werren J."/>
            <person name="Yu X.Q."/>
            <person name="Zhou J.J."/>
            <person name="Brown S.J."/>
            <person name="Scherer S.E."/>
            <person name="Richards S."/>
            <person name="Blissard G.W."/>
        </authorList>
    </citation>
    <scope>NUCLEOTIDE SEQUENCE</scope>
</reference>
<keyword evidence="4" id="KW-1185">Reference proteome</keyword>
<name>A0A922CSQ9_MANSE</name>
<organism evidence="3 4">
    <name type="scientific">Manduca sexta</name>
    <name type="common">Tobacco hawkmoth</name>
    <name type="synonym">Tobacco hornworm</name>
    <dbReference type="NCBI Taxonomy" id="7130"/>
    <lineage>
        <taxon>Eukaryota</taxon>
        <taxon>Metazoa</taxon>
        <taxon>Ecdysozoa</taxon>
        <taxon>Arthropoda</taxon>
        <taxon>Hexapoda</taxon>
        <taxon>Insecta</taxon>
        <taxon>Pterygota</taxon>
        <taxon>Neoptera</taxon>
        <taxon>Endopterygota</taxon>
        <taxon>Lepidoptera</taxon>
        <taxon>Glossata</taxon>
        <taxon>Ditrysia</taxon>
        <taxon>Bombycoidea</taxon>
        <taxon>Sphingidae</taxon>
        <taxon>Sphinginae</taxon>
        <taxon>Sphingini</taxon>
        <taxon>Manduca</taxon>
    </lineage>
</organism>
<evidence type="ECO:0000256" key="1">
    <source>
        <dbReference type="SAM" id="MobiDB-lite"/>
    </source>
</evidence>
<protein>
    <submittedName>
        <fullName evidence="3">Uncharacterized protein</fullName>
    </submittedName>
</protein>
<keyword evidence="2" id="KW-0732">Signal</keyword>
<reference evidence="3" key="2">
    <citation type="submission" date="2020-12" db="EMBL/GenBank/DDBJ databases">
        <authorList>
            <person name="Kanost M."/>
        </authorList>
    </citation>
    <scope>NUCLEOTIDE SEQUENCE</scope>
</reference>
<comment type="caution">
    <text evidence="3">The sequence shown here is derived from an EMBL/GenBank/DDBJ whole genome shotgun (WGS) entry which is preliminary data.</text>
</comment>
<feature type="signal peptide" evidence="2">
    <location>
        <begin position="1"/>
        <end position="16"/>
    </location>
</feature>